<evidence type="ECO:0000259" key="9">
    <source>
        <dbReference type="Pfam" id="PF08241"/>
    </source>
</evidence>
<organism evidence="10 11">
    <name type="scientific">Halomonas icarae</name>
    <dbReference type="NCBI Taxonomy" id="2691040"/>
    <lineage>
        <taxon>Bacteria</taxon>
        <taxon>Pseudomonadati</taxon>
        <taxon>Pseudomonadota</taxon>
        <taxon>Gammaproteobacteria</taxon>
        <taxon>Oceanospirillales</taxon>
        <taxon>Halomonadaceae</taxon>
        <taxon>Halomonas</taxon>
    </lineage>
</organism>
<feature type="domain" description="Methyltransferase type 11" evidence="9">
    <location>
        <begin position="61"/>
        <end position="156"/>
    </location>
</feature>
<comment type="pathway">
    <text evidence="2 8">Cofactor biosynthesis; biotin biosynthesis.</text>
</comment>
<evidence type="ECO:0000256" key="3">
    <source>
        <dbReference type="ARBA" id="ARBA00012327"/>
    </source>
</evidence>
<dbReference type="GO" id="GO:0010340">
    <property type="term" value="F:carboxyl-O-methyltransferase activity"/>
    <property type="evidence" value="ECO:0007669"/>
    <property type="project" value="UniProtKB-UniRule"/>
</dbReference>
<keyword evidence="7 8" id="KW-0093">Biotin biosynthesis</keyword>
<evidence type="ECO:0000256" key="6">
    <source>
        <dbReference type="ARBA" id="ARBA00022691"/>
    </source>
</evidence>
<dbReference type="GO" id="GO:0102130">
    <property type="term" value="F:malonyl-CoA methyltransferase activity"/>
    <property type="evidence" value="ECO:0007669"/>
    <property type="project" value="UniProtKB-EC"/>
</dbReference>
<keyword evidence="6 8" id="KW-0949">S-adenosyl-L-methionine</keyword>
<dbReference type="CDD" id="cd02440">
    <property type="entry name" value="AdoMet_MTases"/>
    <property type="match status" value="1"/>
</dbReference>
<dbReference type="EC" id="2.1.1.197" evidence="3 8"/>
<reference evidence="10 11" key="1">
    <citation type="submission" date="2019-12" db="EMBL/GenBank/DDBJ databases">
        <title>Draft genome sequencing of Halomonas icarensis D1-1.</title>
        <authorList>
            <person name="Pandiyan K."/>
            <person name="Kushwaha P."/>
            <person name="Gowdham M."/>
            <person name="Chakdar H."/>
            <person name="Singh A."/>
            <person name="Kumar M."/>
            <person name="Saxena A.K."/>
        </authorList>
    </citation>
    <scope>NUCLEOTIDE SEQUENCE [LARGE SCALE GENOMIC DNA]</scope>
    <source>
        <strain evidence="10 11">D1-1</strain>
    </source>
</reference>
<evidence type="ECO:0000256" key="2">
    <source>
        <dbReference type="ARBA" id="ARBA00004746"/>
    </source>
</evidence>
<dbReference type="PANTHER" id="PTHR43591">
    <property type="entry name" value="METHYLTRANSFERASE"/>
    <property type="match status" value="1"/>
</dbReference>
<comment type="function">
    <text evidence="8">Converts the free carboxyl group of a malonyl-thioester to its methyl ester by transfer of a methyl group from S-adenosyl-L-methionine (SAM). It allows to synthesize pimeloyl-ACP via the fatty acid synthetic pathway.</text>
</comment>
<evidence type="ECO:0000256" key="7">
    <source>
        <dbReference type="ARBA" id="ARBA00022756"/>
    </source>
</evidence>
<dbReference type="InterPro" id="IPR013216">
    <property type="entry name" value="Methyltransf_11"/>
</dbReference>
<keyword evidence="5 8" id="KW-0808">Transferase</keyword>
<dbReference type="PANTHER" id="PTHR43591:SF24">
    <property type="entry name" value="2-METHOXY-6-POLYPRENYL-1,4-BENZOQUINOL METHYLASE, MITOCHONDRIAL"/>
    <property type="match status" value="1"/>
</dbReference>
<dbReference type="Proteomes" id="UP000448235">
    <property type="component" value="Unassembled WGS sequence"/>
</dbReference>
<evidence type="ECO:0000256" key="8">
    <source>
        <dbReference type="HAMAP-Rule" id="MF_00835"/>
    </source>
</evidence>
<evidence type="ECO:0000256" key="4">
    <source>
        <dbReference type="ARBA" id="ARBA00022603"/>
    </source>
</evidence>
<gene>
    <name evidence="8" type="primary">bioC</name>
    <name evidence="10" type="ORF">GRB80_01360</name>
</gene>
<keyword evidence="11" id="KW-1185">Reference proteome</keyword>
<accession>A0A7X4VWI0</accession>
<dbReference type="UniPathway" id="UPA00078"/>
<dbReference type="InterPro" id="IPR029063">
    <property type="entry name" value="SAM-dependent_MTases_sf"/>
</dbReference>
<comment type="catalytic activity">
    <reaction evidence="1 8">
        <text>malonyl-[ACP] + S-adenosyl-L-methionine = malonyl-[ACP] methyl ester + S-adenosyl-L-homocysteine</text>
        <dbReference type="Rhea" id="RHEA:17105"/>
        <dbReference type="Rhea" id="RHEA-COMP:9623"/>
        <dbReference type="Rhea" id="RHEA-COMP:9954"/>
        <dbReference type="ChEBI" id="CHEBI:57856"/>
        <dbReference type="ChEBI" id="CHEBI:59789"/>
        <dbReference type="ChEBI" id="CHEBI:78449"/>
        <dbReference type="ChEBI" id="CHEBI:78845"/>
        <dbReference type="EC" id="2.1.1.197"/>
    </reaction>
</comment>
<comment type="caution">
    <text evidence="10">The sequence shown here is derived from an EMBL/GenBank/DDBJ whole genome shotgun (WGS) entry which is preliminary data.</text>
</comment>
<sequence>MNSPAMNSPDLTPTVASGGWQQRVSHAFSRAADDYERLAAAQQDMGETLWARLPRGAMQILDLGCGPGSWSQRLADDYAPDARVIGLDIAPGMLEVAQRERGDKVHWVCADAGALPLPDASLELVFSNLALQWCPDLDAVMAELYRTLRPGGRALINTLGPETLSEVGFAWKRPGRHAALLDFRSPEHYRKAACLAGFRRVAVEVSRPRFHYPDMTAVMASIKGIGAQASRPRGHLTRADLVHASQRFEALREPEGLPVTYHLLTLELER</sequence>
<dbReference type="SUPFAM" id="SSF53335">
    <property type="entry name" value="S-adenosyl-L-methionine-dependent methyltransferases"/>
    <property type="match status" value="1"/>
</dbReference>
<dbReference type="EMBL" id="WUTS01000001">
    <property type="protein sequence ID" value="NAW11486.1"/>
    <property type="molecule type" value="Genomic_DNA"/>
</dbReference>
<evidence type="ECO:0000313" key="10">
    <source>
        <dbReference type="EMBL" id="NAW11486.1"/>
    </source>
</evidence>
<proteinExistence type="inferred from homology"/>
<dbReference type="Gene3D" id="3.40.50.150">
    <property type="entry name" value="Vaccinia Virus protein VP39"/>
    <property type="match status" value="1"/>
</dbReference>
<dbReference type="Pfam" id="PF08241">
    <property type="entry name" value="Methyltransf_11"/>
    <property type="match status" value="1"/>
</dbReference>
<dbReference type="HAMAP" id="MF_00835">
    <property type="entry name" value="BioC"/>
    <property type="match status" value="1"/>
</dbReference>
<dbReference type="GO" id="GO:0009102">
    <property type="term" value="P:biotin biosynthetic process"/>
    <property type="evidence" value="ECO:0007669"/>
    <property type="project" value="UniProtKB-UniRule"/>
</dbReference>
<dbReference type="GO" id="GO:0008757">
    <property type="term" value="F:S-adenosylmethionine-dependent methyltransferase activity"/>
    <property type="evidence" value="ECO:0007669"/>
    <property type="project" value="InterPro"/>
</dbReference>
<dbReference type="GO" id="GO:0032259">
    <property type="term" value="P:methylation"/>
    <property type="evidence" value="ECO:0007669"/>
    <property type="project" value="UniProtKB-KW"/>
</dbReference>
<dbReference type="InterPro" id="IPR011814">
    <property type="entry name" value="BioC"/>
</dbReference>
<comment type="similarity">
    <text evidence="8">Belongs to the methyltransferase superfamily.</text>
</comment>
<protein>
    <recommendedName>
        <fullName evidence="3 8">Malonyl-[acyl-carrier protein] O-methyltransferase</fullName>
        <shortName evidence="8">Malonyl-ACP O-methyltransferase</shortName>
        <ecNumber evidence="3 8">2.1.1.197</ecNumber>
    </recommendedName>
    <alternativeName>
        <fullName evidence="8">Biotin synthesis protein BioC</fullName>
    </alternativeName>
</protein>
<evidence type="ECO:0000313" key="11">
    <source>
        <dbReference type="Proteomes" id="UP000448235"/>
    </source>
</evidence>
<dbReference type="AlphaFoldDB" id="A0A7X4VWI0"/>
<evidence type="ECO:0000256" key="5">
    <source>
        <dbReference type="ARBA" id="ARBA00022679"/>
    </source>
</evidence>
<evidence type="ECO:0000256" key="1">
    <source>
        <dbReference type="ARBA" id="ARBA00000852"/>
    </source>
</evidence>
<name>A0A7X4VWI0_9GAMM</name>
<keyword evidence="4 8" id="KW-0489">Methyltransferase</keyword>